<dbReference type="Gene3D" id="3.40.50.1820">
    <property type="entry name" value="alpha/beta hydrolase"/>
    <property type="match status" value="1"/>
</dbReference>
<sequence length="64" mass="7520">MLVAIKDSLKIIEQNRAMVNALKDQGVAVEYQEFPNCDHFNLMHGLRYAEEDHTRHFLTFVQQD</sequence>
<dbReference type="InterPro" id="IPR029058">
    <property type="entry name" value="AB_hydrolase_fold"/>
</dbReference>
<protein>
    <submittedName>
        <fullName evidence="1">Uncharacterized protein</fullName>
    </submittedName>
</protein>
<keyword evidence="2" id="KW-1185">Reference proteome</keyword>
<dbReference type="Proteomes" id="UP001331761">
    <property type="component" value="Unassembled WGS sequence"/>
</dbReference>
<dbReference type="EMBL" id="WIXE01025510">
    <property type="protein sequence ID" value="KAK5964666.1"/>
    <property type="molecule type" value="Genomic_DNA"/>
</dbReference>
<organism evidence="1 2">
    <name type="scientific">Trichostrongylus colubriformis</name>
    <name type="common">Black scour worm</name>
    <dbReference type="NCBI Taxonomy" id="6319"/>
    <lineage>
        <taxon>Eukaryota</taxon>
        <taxon>Metazoa</taxon>
        <taxon>Ecdysozoa</taxon>
        <taxon>Nematoda</taxon>
        <taxon>Chromadorea</taxon>
        <taxon>Rhabditida</taxon>
        <taxon>Rhabditina</taxon>
        <taxon>Rhabditomorpha</taxon>
        <taxon>Strongyloidea</taxon>
        <taxon>Trichostrongylidae</taxon>
        <taxon>Trichostrongylus</taxon>
    </lineage>
</organism>
<gene>
    <name evidence="1" type="ORF">GCK32_017746</name>
</gene>
<proteinExistence type="predicted"/>
<evidence type="ECO:0000313" key="1">
    <source>
        <dbReference type="EMBL" id="KAK5964666.1"/>
    </source>
</evidence>
<dbReference type="SUPFAM" id="SSF53474">
    <property type="entry name" value="alpha/beta-Hydrolases"/>
    <property type="match status" value="1"/>
</dbReference>
<comment type="caution">
    <text evidence="1">The sequence shown here is derived from an EMBL/GenBank/DDBJ whole genome shotgun (WGS) entry which is preliminary data.</text>
</comment>
<evidence type="ECO:0000313" key="2">
    <source>
        <dbReference type="Proteomes" id="UP001331761"/>
    </source>
</evidence>
<accession>A0AAN8I9W9</accession>
<dbReference type="AlphaFoldDB" id="A0AAN8I9W9"/>
<reference evidence="1 2" key="1">
    <citation type="submission" date="2019-10" db="EMBL/GenBank/DDBJ databases">
        <title>Assembly and Annotation for the nematode Trichostrongylus colubriformis.</title>
        <authorList>
            <person name="Martin J."/>
        </authorList>
    </citation>
    <scope>NUCLEOTIDE SEQUENCE [LARGE SCALE GENOMIC DNA]</scope>
    <source>
        <strain evidence="1">G859</strain>
        <tissue evidence="1">Whole worm</tissue>
    </source>
</reference>
<name>A0AAN8I9W9_TRICO</name>